<proteinExistence type="predicted"/>
<keyword evidence="2" id="KW-0677">Repeat</keyword>
<name>A0AAJ1TPC1_9HYPH</name>
<reference evidence="3" key="1">
    <citation type="submission" date="2023-07" db="EMBL/GenBank/DDBJ databases">
        <title>Genomic Encyclopedia of Type Strains, Phase IV (KMG-IV): sequencing the most valuable type-strain genomes for metagenomic binning, comparative biology and taxonomic classification.</title>
        <authorList>
            <person name="Goeker M."/>
        </authorList>
    </citation>
    <scope>NUCLEOTIDE SEQUENCE</scope>
    <source>
        <strain evidence="3">DSM 19569</strain>
    </source>
</reference>
<dbReference type="EMBL" id="JAUSWL010000001">
    <property type="protein sequence ID" value="MDQ0542106.1"/>
    <property type="molecule type" value="Genomic_DNA"/>
</dbReference>
<evidence type="ECO:0000313" key="3">
    <source>
        <dbReference type="EMBL" id="MDQ0542106.1"/>
    </source>
</evidence>
<dbReference type="GeneID" id="90833170"/>
<keyword evidence="1 3" id="KW-0808">Transferase</keyword>
<evidence type="ECO:0000256" key="2">
    <source>
        <dbReference type="ARBA" id="ARBA00022737"/>
    </source>
</evidence>
<dbReference type="RefSeq" id="WP_007566300.1">
    <property type="nucleotide sequence ID" value="NZ_FOQW01000010.1"/>
</dbReference>
<evidence type="ECO:0000256" key="1">
    <source>
        <dbReference type="ARBA" id="ARBA00022679"/>
    </source>
</evidence>
<dbReference type="InterPro" id="IPR011004">
    <property type="entry name" value="Trimer_LpxA-like_sf"/>
</dbReference>
<dbReference type="InterPro" id="IPR018357">
    <property type="entry name" value="Hexapep_transf_CS"/>
</dbReference>
<accession>A0AAJ1TPC1</accession>
<protein>
    <submittedName>
        <fullName evidence="3">Serine O-acetyltransferase</fullName>
        <ecNumber evidence="3">2.3.1.30</ecNumber>
    </submittedName>
    <submittedName>
        <fullName evidence="4">Serine acetyltransferase</fullName>
    </submittedName>
</protein>
<gene>
    <name evidence="4" type="ORF">ABS770_05375</name>
    <name evidence="3" type="ORF">QO001_001014</name>
</gene>
<dbReference type="Proteomes" id="UP001223420">
    <property type="component" value="Unassembled WGS sequence"/>
</dbReference>
<keyword evidence="3" id="KW-0012">Acyltransferase</keyword>
<dbReference type="PROSITE" id="PS00101">
    <property type="entry name" value="HEXAPEP_TRANSFERASES"/>
    <property type="match status" value="1"/>
</dbReference>
<organism evidence="3 5">
    <name type="scientific">Methylobacterium brachiatum</name>
    <dbReference type="NCBI Taxonomy" id="269660"/>
    <lineage>
        <taxon>Bacteria</taxon>
        <taxon>Pseudomonadati</taxon>
        <taxon>Pseudomonadota</taxon>
        <taxon>Alphaproteobacteria</taxon>
        <taxon>Hyphomicrobiales</taxon>
        <taxon>Methylobacteriaceae</taxon>
        <taxon>Methylobacterium</taxon>
    </lineage>
</organism>
<dbReference type="PANTHER" id="PTHR42811">
    <property type="entry name" value="SERINE ACETYLTRANSFERASE"/>
    <property type="match status" value="1"/>
</dbReference>
<comment type="caution">
    <text evidence="3">The sequence shown here is derived from an EMBL/GenBank/DDBJ whole genome shotgun (WGS) entry which is preliminary data.</text>
</comment>
<evidence type="ECO:0000313" key="4">
    <source>
        <dbReference type="EMBL" id="MER2287682.1"/>
    </source>
</evidence>
<evidence type="ECO:0000313" key="6">
    <source>
        <dbReference type="Proteomes" id="UP001432995"/>
    </source>
</evidence>
<dbReference type="Proteomes" id="UP001432995">
    <property type="component" value="Unassembled WGS sequence"/>
</dbReference>
<dbReference type="SUPFAM" id="SSF51161">
    <property type="entry name" value="Trimeric LpxA-like enzymes"/>
    <property type="match status" value="1"/>
</dbReference>
<keyword evidence="6" id="KW-1185">Reference proteome</keyword>
<dbReference type="Gene3D" id="2.160.10.10">
    <property type="entry name" value="Hexapeptide repeat proteins"/>
    <property type="match status" value="1"/>
</dbReference>
<reference evidence="4" key="2">
    <citation type="submission" date="2024-06" db="EMBL/GenBank/DDBJ databases">
        <authorList>
            <person name="Campbell A.G."/>
        </authorList>
    </citation>
    <scope>NUCLEOTIDE SEQUENCE</scope>
    <source>
        <strain evidence="4">EM17</strain>
    </source>
</reference>
<dbReference type="EMBL" id="JBELQD010000003">
    <property type="protein sequence ID" value="MER2287682.1"/>
    <property type="molecule type" value="Genomic_DNA"/>
</dbReference>
<dbReference type="EC" id="2.3.1.30" evidence="3"/>
<sequence>MSERAETAARGIHLAGASGSAGERRPSWAQIRAALAADRAHWHRRGHGSATLRRGYHAVWLYRLSRYSHERGWRMAAWLLWLVNGWWTGADIPPSSRIAGGLFLPYPHGAVIAGAVGHDVAFGLQASIGGLLKEPDQDIGGGPGLPVLGDGVVLEAGAIVLGAVLVADRARIGPRTIILKDVQIGETVMPQPWRPLPGRGAAA</sequence>
<dbReference type="AlphaFoldDB" id="A0AAJ1TPC1"/>
<evidence type="ECO:0000313" key="5">
    <source>
        <dbReference type="Proteomes" id="UP001223420"/>
    </source>
</evidence>
<dbReference type="GO" id="GO:0009001">
    <property type="term" value="F:serine O-acetyltransferase activity"/>
    <property type="evidence" value="ECO:0007669"/>
    <property type="project" value="UniProtKB-EC"/>
</dbReference>